<comment type="caution">
    <text evidence="8">The sequence shown here is derived from an EMBL/GenBank/DDBJ whole genome shotgun (WGS) entry which is preliminary data.</text>
</comment>
<evidence type="ECO:0000313" key="9">
    <source>
        <dbReference type="Proteomes" id="UP000660729"/>
    </source>
</evidence>
<feature type="transmembrane region" description="Helical" evidence="6">
    <location>
        <begin position="111"/>
        <end position="133"/>
    </location>
</feature>
<dbReference type="Pfam" id="PF10277">
    <property type="entry name" value="Frag1"/>
    <property type="match status" value="1"/>
</dbReference>
<feature type="domain" description="CWH43-like N-terminal" evidence="7">
    <location>
        <begin position="19"/>
        <end position="233"/>
    </location>
</feature>
<organism evidence="8 9">
    <name type="scientific">Pseudocercospora fuligena</name>
    <dbReference type="NCBI Taxonomy" id="685502"/>
    <lineage>
        <taxon>Eukaryota</taxon>
        <taxon>Fungi</taxon>
        <taxon>Dikarya</taxon>
        <taxon>Ascomycota</taxon>
        <taxon>Pezizomycotina</taxon>
        <taxon>Dothideomycetes</taxon>
        <taxon>Dothideomycetidae</taxon>
        <taxon>Mycosphaerellales</taxon>
        <taxon>Mycosphaerellaceae</taxon>
        <taxon>Pseudocercospora</taxon>
    </lineage>
</organism>
<keyword evidence="3 6" id="KW-1133">Transmembrane helix</keyword>
<keyword evidence="4 6" id="KW-0472">Membrane</keyword>
<keyword evidence="9" id="KW-1185">Reference proteome</keyword>
<dbReference type="AlphaFoldDB" id="A0A8H6R582"/>
<evidence type="ECO:0000256" key="3">
    <source>
        <dbReference type="ARBA" id="ARBA00022989"/>
    </source>
</evidence>
<dbReference type="GO" id="GO:0012505">
    <property type="term" value="C:endomembrane system"/>
    <property type="evidence" value="ECO:0007669"/>
    <property type="project" value="UniProtKB-SubCell"/>
</dbReference>
<feature type="transmembrane region" description="Helical" evidence="6">
    <location>
        <begin position="183"/>
        <end position="206"/>
    </location>
</feature>
<dbReference type="Proteomes" id="UP000660729">
    <property type="component" value="Unassembled WGS sequence"/>
</dbReference>
<evidence type="ECO:0000256" key="6">
    <source>
        <dbReference type="SAM" id="Phobius"/>
    </source>
</evidence>
<feature type="transmembrane region" description="Helical" evidence="6">
    <location>
        <begin position="139"/>
        <end position="162"/>
    </location>
</feature>
<dbReference type="OrthoDB" id="10032492at2759"/>
<dbReference type="PANTHER" id="PTHR21324:SF2">
    <property type="entry name" value="EG:22E5.9 PROTEIN"/>
    <property type="match status" value="1"/>
</dbReference>
<name>A0A8H6R582_9PEZI</name>
<dbReference type="EMBL" id="JABCIY010000320">
    <property type="protein sequence ID" value="KAF7185475.1"/>
    <property type="molecule type" value="Genomic_DNA"/>
</dbReference>
<evidence type="ECO:0000313" key="8">
    <source>
        <dbReference type="EMBL" id="KAF7185475.1"/>
    </source>
</evidence>
<feature type="region of interest" description="Disordered" evidence="5">
    <location>
        <begin position="324"/>
        <end position="343"/>
    </location>
</feature>
<feature type="transmembrane region" description="Helical" evidence="6">
    <location>
        <begin position="73"/>
        <end position="91"/>
    </location>
</feature>
<dbReference type="InterPro" id="IPR050911">
    <property type="entry name" value="DRAM/TMEM150_Autophagy_Mod"/>
</dbReference>
<feature type="transmembrane region" description="Helical" evidence="6">
    <location>
        <begin position="212"/>
        <end position="233"/>
    </location>
</feature>
<proteinExistence type="predicted"/>
<accession>A0A8H6R582</accession>
<comment type="subcellular location">
    <subcellularLocation>
        <location evidence="1">Endomembrane system</location>
        <topology evidence="1">Multi-pass membrane protein</topology>
    </subcellularLocation>
</comment>
<evidence type="ECO:0000256" key="1">
    <source>
        <dbReference type="ARBA" id="ARBA00004127"/>
    </source>
</evidence>
<gene>
    <name evidence="8" type="ORF">HII31_13172</name>
</gene>
<dbReference type="GO" id="GO:0005886">
    <property type="term" value="C:plasma membrane"/>
    <property type="evidence" value="ECO:0007669"/>
    <property type="project" value="TreeGrafter"/>
</dbReference>
<evidence type="ECO:0000256" key="2">
    <source>
        <dbReference type="ARBA" id="ARBA00022692"/>
    </source>
</evidence>
<dbReference type="PANTHER" id="PTHR21324">
    <property type="entry name" value="FASTING-INDUCIBLE INTEGRAL MEMBRANE PROTEIN TM6P1-RELATED"/>
    <property type="match status" value="1"/>
</dbReference>
<feature type="transmembrane region" description="Helical" evidence="6">
    <location>
        <begin position="20"/>
        <end position="43"/>
    </location>
</feature>
<evidence type="ECO:0000259" key="7">
    <source>
        <dbReference type="Pfam" id="PF10277"/>
    </source>
</evidence>
<protein>
    <submittedName>
        <fullName evidence="8">Protein sfk1</fullName>
    </submittedName>
</protein>
<evidence type="ECO:0000256" key="5">
    <source>
        <dbReference type="SAM" id="MobiDB-lite"/>
    </source>
</evidence>
<evidence type="ECO:0000256" key="4">
    <source>
        <dbReference type="ARBA" id="ARBA00023136"/>
    </source>
</evidence>
<dbReference type="InterPro" id="IPR019402">
    <property type="entry name" value="CWH43_N"/>
</dbReference>
<keyword evidence="2 6" id="KW-0812">Transmembrane</keyword>
<reference evidence="8" key="1">
    <citation type="submission" date="2020-04" db="EMBL/GenBank/DDBJ databases">
        <title>Draft genome resource of the tomato pathogen Pseudocercospora fuligena.</title>
        <authorList>
            <person name="Zaccaron A."/>
        </authorList>
    </citation>
    <scope>NUCLEOTIDE SEQUENCE</scope>
    <source>
        <strain evidence="8">PF001</strain>
    </source>
</reference>
<sequence>MGASADASHRTPRLFGVPCWILPVISGCIWLSTLISMLIVWVAQGSPVLPRLSPGQRLAYISDIASTTWGKPLFIASSAITVSIFGLAFAAERWLRHRGLLLHVPSRRSTILSWCATVSTIIGAFGVILLTVFDKKNHEMVHLCMVGVFINGYVFAAIFMALEKRRLSKKYPSNKYISRSWKIKAFFAALEAVLTCFFVILAWCGYPNESVITEWCIAPLFCIYMCSFAMDFLPTPEMQVMDVSWLVLGAADMGRDDDVSTIRNDSVWTAASEKEKDIELGFRNDSCWSLEGPQEQHNPLSAREWVRRPSTGTVKNWSLRDPEMAVTKESKSQPVTRQQTKVEEDLEHFSVSPKGTSYMAR</sequence>